<name>A0AAV3ZZX1_9GAST</name>
<comment type="caution">
    <text evidence="2">The sequence shown here is derived from an EMBL/GenBank/DDBJ whole genome shotgun (WGS) entry which is preliminary data.</text>
</comment>
<gene>
    <name evidence="2" type="ORF">PoB_002644300</name>
</gene>
<dbReference type="Proteomes" id="UP000735302">
    <property type="component" value="Unassembled WGS sequence"/>
</dbReference>
<keyword evidence="3" id="KW-1185">Reference proteome</keyword>
<evidence type="ECO:0000313" key="3">
    <source>
        <dbReference type="Proteomes" id="UP000735302"/>
    </source>
</evidence>
<evidence type="ECO:0000256" key="1">
    <source>
        <dbReference type="SAM" id="MobiDB-lite"/>
    </source>
</evidence>
<reference evidence="2 3" key="1">
    <citation type="journal article" date="2021" name="Elife">
        <title>Chloroplast acquisition without the gene transfer in kleptoplastic sea slugs, Plakobranchus ocellatus.</title>
        <authorList>
            <person name="Maeda T."/>
            <person name="Takahashi S."/>
            <person name="Yoshida T."/>
            <person name="Shimamura S."/>
            <person name="Takaki Y."/>
            <person name="Nagai Y."/>
            <person name="Toyoda A."/>
            <person name="Suzuki Y."/>
            <person name="Arimoto A."/>
            <person name="Ishii H."/>
            <person name="Satoh N."/>
            <person name="Nishiyama T."/>
            <person name="Hasebe M."/>
            <person name="Maruyama T."/>
            <person name="Minagawa J."/>
            <person name="Obokata J."/>
            <person name="Shigenobu S."/>
        </authorList>
    </citation>
    <scope>NUCLEOTIDE SEQUENCE [LARGE SCALE GENOMIC DNA]</scope>
</reference>
<dbReference type="AlphaFoldDB" id="A0AAV3ZZX1"/>
<accession>A0AAV3ZZX1</accession>
<protein>
    <submittedName>
        <fullName evidence="2">Uncharacterized protein</fullName>
    </submittedName>
</protein>
<dbReference type="EMBL" id="BLXT01003024">
    <property type="protein sequence ID" value="GFN99937.1"/>
    <property type="molecule type" value="Genomic_DNA"/>
</dbReference>
<organism evidence="2 3">
    <name type="scientific">Plakobranchus ocellatus</name>
    <dbReference type="NCBI Taxonomy" id="259542"/>
    <lineage>
        <taxon>Eukaryota</taxon>
        <taxon>Metazoa</taxon>
        <taxon>Spiralia</taxon>
        <taxon>Lophotrochozoa</taxon>
        <taxon>Mollusca</taxon>
        <taxon>Gastropoda</taxon>
        <taxon>Heterobranchia</taxon>
        <taxon>Euthyneura</taxon>
        <taxon>Panpulmonata</taxon>
        <taxon>Sacoglossa</taxon>
        <taxon>Placobranchoidea</taxon>
        <taxon>Plakobranchidae</taxon>
        <taxon>Plakobranchus</taxon>
    </lineage>
</organism>
<proteinExistence type="predicted"/>
<evidence type="ECO:0000313" key="2">
    <source>
        <dbReference type="EMBL" id="GFN99937.1"/>
    </source>
</evidence>
<sequence>MKRRRETYTEQHRYSERGYVPPNIQVDRQVAPYHSVNNETKNRRRQRSREQGAGGTVDNYPPQIYEQSSVLSSSSATDTLAFTGGLRAWDHLVVDWLYTLTHTQNLTIIFFKMACCLITTLTHSTERLLDVLGPASSSSLG</sequence>
<feature type="region of interest" description="Disordered" evidence="1">
    <location>
        <begin position="1"/>
        <end position="62"/>
    </location>
</feature>
<feature type="compositionally biased region" description="Basic and acidic residues" evidence="1">
    <location>
        <begin position="1"/>
        <end position="16"/>
    </location>
</feature>